<dbReference type="Gene3D" id="3.40.50.720">
    <property type="entry name" value="NAD(P)-binding Rossmann-like Domain"/>
    <property type="match status" value="1"/>
</dbReference>
<evidence type="ECO:0000256" key="7">
    <source>
        <dbReference type="ARBA" id="ARBA00023004"/>
    </source>
</evidence>
<dbReference type="PROSITE" id="PS51379">
    <property type="entry name" value="4FE4S_FER_2"/>
    <property type="match status" value="2"/>
</dbReference>
<dbReference type="SUPFAM" id="SSF51905">
    <property type="entry name" value="FAD/NAD(P)-binding domain"/>
    <property type="match status" value="1"/>
</dbReference>
<dbReference type="PANTHER" id="PTHR43498">
    <property type="entry name" value="FERREDOXIN:COB-COM HETERODISULFIDE REDUCTASE SUBUNIT A"/>
    <property type="match status" value="1"/>
</dbReference>
<dbReference type="InterPro" id="IPR036188">
    <property type="entry name" value="FAD/NAD-bd_sf"/>
</dbReference>
<dbReference type="EMBL" id="BARV01032820">
    <property type="protein sequence ID" value="GAI38347.1"/>
    <property type="molecule type" value="Genomic_DNA"/>
</dbReference>
<accession>X1N2U5</accession>
<dbReference type="InterPro" id="IPR017896">
    <property type="entry name" value="4Fe4S_Fe-S-bd"/>
</dbReference>
<organism evidence="10">
    <name type="scientific">marine sediment metagenome</name>
    <dbReference type="NCBI Taxonomy" id="412755"/>
    <lineage>
        <taxon>unclassified sequences</taxon>
        <taxon>metagenomes</taxon>
        <taxon>ecological metagenomes</taxon>
    </lineage>
</organism>
<dbReference type="Pfam" id="PF12838">
    <property type="entry name" value="Fer4_7"/>
    <property type="match status" value="1"/>
</dbReference>
<keyword evidence="7" id="KW-0408">Iron</keyword>
<dbReference type="Gene3D" id="3.30.70.20">
    <property type="match status" value="1"/>
</dbReference>
<evidence type="ECO:0000256" key="8">
    <source>
        <dbReference type="ARBA" id="ARBA00023014"/>
    </source>
</evidence>
<comment type="caution">
    <text evidence="10">The sequence shown here is derived from an EMBL/GenBank/DDBJ whole genome shotgun (WGS) entry which is preliminary data.</text>
</comment>
<dbReference type="GO" id="GO:0016491">
    <property type="term" value="F:oxidoreductase activity"/>
    <property type="evidence" value="ECO:0007669"/>
    <property type="project" value="UniProtKB-KW"/>
</dbReference>
<feature type="non-terminal residue" evidence="10">
    <location>
        <position position="180"/>
    </location>
</feature>
<evidence type="ECO:0000259" key="9">
    <source>
        <dbReference type="PROSITE" id="PS51379"/>
    </source>
</evidence>
<evidence type="ECO:0000256" key="3">
    <source>
        <dbReference type="ARBA" id="ARBA00022485"/>
    </source>
</evidence>
<keyword evidence="6" id="KW-0560">Oxidoreductase</keyword>
<keyword evidence="5" id="KW-0285">Flavoprotein</keyword>
<name>X1N2U5_9ZZZZ</name>
<reference evidence="10" key="1">
    <citation type="journal article" date="2014" name="Front. Microbiol.">
        <title>High frequency of phylogenetically diverse reductive dehalogenase-homologous genes in deep subseafloor sedimentary metagenomes.</title>
        <authorList>
            <person name="Kawai M."/>
            <person name="Futagami T."/>
            <person name="Toyoda A."/>
            <person name="Takaki Y."/>
            <person name="Nishi S."/>
            <person name="Hori S."/>
            <person name="Arai W."/>
            <person name="Tsubouchi T."/>
            <person name="Morono Y."/>
            <person name="Uchiyama I."/>
            <person name="Ito T."/>
            <person name="Fujiyama A."/>
            <person name="Inagaki F."/>
            <person name="Takami H."/>
        </authorList>
    </citation>
    <scope>NUCLEOTIDE SEQUENCE</scope>
    <source>
        <strain evidence="10">Expedition CK06-06</strain>
    </source>
</reference>
<comment type="cofactor">
    <cofactor evidence="1">
        <name>FAD</name>
        <dbReference type="ChEBI" id="CHEBI:57692"/>
    </cofactor>
</comment>
<feature type="domain" description="4Fe-4S ferredoxin-type" evidence="9">
    <location>
        <begin position="103"/>
        <end position="133"/>
    </location>
</feature>
<evidence type="ECO:0000256" key="4">
    <source>
        <dbReference type="ARBA" id="ARBA00022723"/>
    </source>
</evidence>
<proteinExistence type="inferred from homology"/>
<keyword evidence="3" id="KW-0004">4Fe-4S</keyword>
<keyword evidence="5" id="KW-0274">FAD</keyword>
<keyword evidence="4" id="KW-0479">Metal-binding</keyword>
<evidence type="ECO:0000256" key="5">
    <source>
        <dbReference type="ARBA" id="ARBA00022827"/>
    </source>
</evidence>
<evidence type="ECO:0000256" key="2">
    <source>
        <dbReference type="ARBA" id="ARBA00006561"/>
    </source>
</evidence>
<dbReference type="GO" id="GO:0051539">
    <property type="term" value="F:4 iron, 4 sulfur cluster binding"/>
    <property type="evidence" value="ECO:0007669"/>
    <property type="project" value="UniProtKB-KW"/>
</dbReference>
<gene>
    <name evidence="10" type="ORF">S06H3_51688</name>
</gene>
<evidence type="ECO:0000256" key="1">
    <source>
        <dbReference type="ARBA" id="ARBA00001974"/>
    </source>
</evidence>
<dbReference type="PANTHER" id="PTHR43498:SF1">
    <property type="entry name" value="COB--COM HETERODISULFIDE REDUCTASE IRON-SULFUR SUBUNIT A"/>
    <property type="match status" value="1"/>
</dbReference>
<dbReference type="AlphaFoldDB" id="X1N2U5"/>
<protein>
    <recommendedName>
        <fullName evidence="9">4Fe-4S ferredoxin-type domain-containing protein</fullName>
    </recommendedName>
</protein>
<dbReference type="Pfam" id="PF12831">
    <property type="entry name" value="FAD_oxidored"/>
    <property type="match status" value="1"/>
</dbReference>
<dbReference type="InterPro" id="IPR039650">
    <property type="entry name" value="HdrA-like"/>
</dbReference>
<evidence type="ECO:0000256" key="6">
    <source>
        <dbReference type="ARBA" id="ARBA00023002"/>
    </source>
</evidence>
<dbReference type="PROSITE" id="PS00198">
    <property type="entry name" value="4FE4S_FER_1"/>
    <property type="match status" value="1"/>
</dbReference>
<dbReference type="InterPro" id="IPR017900">
    <property type="entry name" value="4Fe4S_Fe_S_CS"/>
</dbReference>
<evidence type="ECO:0000313" key="10">
    <source>
        <dbReference type="EMBL" id="GAI38347.1"/>
    </source>
</evidence>
<dbReference type="SUPFAM" id="SSF54862">
    <property type="entry name" value="4Fe-4S ferredoxins"/>
    <property type="match status" value="1"/>
</dbReference>
<dbReference type="GO" id="GO:0046872">
    <property type="term" value="F:metal ion binding"/>
    <property type="evidence" value="ECO:0007669"/>
    <property type="project" value="UniProtKB-KW"/>
</dbReference>
<keyword evidence="8" id="KW-0411">Iron-sulfur</keyword>
<comment type="similarity">
    <text evidence="2">Belongs to the HdrA family.</text>
</comment>
<sequence length="180" mass="19751">MRDGETITSPKGILVIGGGISGITAAVEAAEVGYEVFLIEKSPYLGGRVAQMNQYFPKLCPPYCGLEINFRRIKTNPYIKIFTLSEVENISGKEGDYEVTIKLAPRLVNNNCTACGKCVEVCPVERANDFNFGLDKTKAIYLPHLMAFPMKYVIDRDSCLGKDCAECAAACPYSAIDLEM</sequence>
<feature type="domain" description="4Fe-4S ferredoxin-type" evidence="9">
    <location>
        <begin position="150"/>
        <end position="180"/>
    </location>
</feature>